<evidence type="ECO:0000256" key="2">
    <source>
        <dbReference type="ARBA" id="ARBA00022517"/>
    </source>
</evidence>
<gene>
    <name evidence="7" type="ORF">C5O18_09600</name>
</gene>
<name>A0A2P6AQE7_9GAMM</name>
<comment type="similarity">
    <text evidence="5">Belongs to the YqgF HJR family.</text>
</comment>
<protein>
    <recommendedName>
        <fullName evidence="5">Putative pre-16S rRNA nuclease</fullName>
        <ecNumber evidence="5">3.1.-.-</ecNumber>
    </recommendedName>
</protein>
<keyword evidence="3 5" id="KW-0540">Nuclease</keyword>
<keyword evidence="4 5" id="KW-0378">Hydrolase</keyword>
<feature type="domain" description="YqgF/RNase H-like" evidence="6">
    <location>
        <begin position="6"/>
        <end position="107"/>
    </location>
</feature>
<dbReference type="RefSeq" id="WP_105193405.1">
    <property type="nucleotide sequence ID" value="NZ_PTQZ01000324.1"/>
</dbReference>
<dbReference type="EMBL" id="PTQZ01000324">
    <property type="protein sequence ID" value="PQA29615.1"/>
    <property type="molecule type" value="Genomic_DNA"/>
</dbReference>
<keyword evidence="2 5" id="KW-0690">Ribosome biogenesis</keyword>
<dbReference type="AlphaFoldDB" id="A0A2P6AQE7"/>
<proteinExistence type="inferred from homology"/>
<dbReference type="Gene3D" id="3.30.420.140">
    <property type="entry name" value="YqgF/RNase H-like domain"/>
    <property type="match status" value="1"/>
</dbReference>
<dbReference type="GO" id="GO:0004518">
    <property type="term" value="F:nuclease activity"/>
    <property type="evidence" value="ECO:0007669"/>
    <property type="project" value="UniProtKB-KW"/>
</dbReference>
<dbReference type="NCBIfam" id="TIGR00250">
    <property type="entry name" value="RNAse_H_YqgF"/>
    <property type="match status" value="1"/>
</dbReference>
<dbReference type="GO" id="GO:0005829">
    <property type="term" value="C:cytosol"/>
    <property type="evidence" value="ECO:0007669"/>
    <property type="project" value="TreeGrafter"/>
</dbReference>
<dbReference type="EC" id="3.1.-.-" evidence="5"/>
<reference evidence="8" key="1">
    <citation type="submission" date="2018-02" db="EMBL/GenBank/DDBJ databases">
        <title>Genome sequencing of Solimonas sp. HR-BB.</title>
        <authorList>
            <person name="Lee Y."/>
            <person name="Jeon C.O."/>
        </authorList>
    </citation>
    <scope>NUCLEOTIDE SEQUENCE [LARGE SCALE GENOMIC DNA]</scope>
    <source>
        <strain evidence="8">HR-E</strain>
    </source>
</reference>
<dbReference type="InterPro" id="IPR006641">
    <property type="entry name" value="YqgF/RNaseH-like_dom"/>
</dbReference>
<sequence>MAELPERLLAFDFGTKRMGVASGQVITAVGTPLTPVPARDGIPDWDSVDALVREWQPQALVVGNPLNMDGSVSELSHLALKFARRLAARYPRIPVYRQDERLSTREARATLAEVGQQRRGRLPSLDSTAACHILASWYAEPNWLRV</sequence>
<dbReference type="PANTHER" id="PTHR33317:SF4">
    <property type="entry name" value="POLYNUCLEOTIDYL TRANSFERASE, RIBONUCLEASE H-LIKE SUPERFAMILY PROTEIN"/>
    <property type="match status" value="1"/>
</dbReference>
<evidence type="ECO:0000259" key="6">
    <source>
        <dbReference type="SMART" id="SM00732"/>
    </source>
</evidence>
<dbReference type="OrthoDB" id="9796140at2"/>
<dbReference type="InterPro" id="IPR037027">
    <property type="entry name" value="YqgF/RNaseH-like_dom_sf"/>
</dbReference>
<evidence type="ECO:0000256" key="4">
    <source>
        <dbReference type="ARBA" id="ARBA00022801"/>
    </source>
</evidence>
<dbReference type="Proteomes" id="UP000243900">
    <property type="component" value="Unassembled WGS sequence"/>
</dbReference>
<dbReference type="GO" id="GO:0016788">
    <property type="term" value="F:hydrolase activity, acting on ester bonds"/>
    <property type="evidence" value="ECO:0007669"/>
    <property type="project" value="UniProtKB-UniRule"/>
</dbReference>
<keyword evidence="8" id="KW-1185">Reference proteome</keyword>
<dbReference type="HAMAP" id="MF_00651">
    <property type="entry name" value="Nuclease_YqgF"/>
    <property type="match status" value="1"/>
</dbReference>
<dbReference type="InterPro" id="IPR012337">
    <property type="entry name" value="RNaseH-like_sf"/>
</dbReference>
<accession>A0A2P6AQE7</accession>
<dbReference type="InterPro" id="IPR005227">
    <property type="entry name" value="YqgF"/>
</dbReference>
<evidence type="ECO:0000313" key="8">
    <source>
        <dbReference type="Proteomes" id="UP000243900"/>
    </source>
</evidence>
<evidence type="ECO:0000256" key="5">
    <source>
        <dbReference type="HAMAP-Rule" id="MF_00651"/>
    </source>
</evidence>
<keyword evidence="1 5" id="KW-0963">Cytoplasm</keyword>
<evidence type="ECO:0000313" key="7">
    <source>
        <dbReference type="EMBL" id="PQA29615.1"/>
    </source>
</evidence>
<dbReference type="CDD" id="cd16964">
    <property type="entry name" value="YqgF"/>
    <property type="match status" value="1"/>
</dbReference>
<evidence type="ECO:0000256" key="3">
    <source>
        <dbReference type="ARBA" id="ARBA00022722"/>
    </source>
</evidence>
<comment type="caution">
    <text evidence="7">The sequence shown here is derived from an EMBL/GenBank/DDBJ whole genome shotgun (WGS) entry which is preliminary data.</text>
</comment>
<dbReference type="PANTHER" id="PTHR33317">
    <property type="entry name" value="POLYNUCLEOTIDYL TRANSFERASE, RIBONUCLEASE H-LIKE SUPERFAMILY PROTEIN"/>
    <property type="match status" value="1"/>
</dbReference>
<dbReference type="SMART" id="SM00732">
    <property type="entry name" value="YqgFc"/>
    <property type="match status" value="1"/>
</dbReference>
<comment type="subcellular location">
    <subcellularLocation>
        <location evidence="5">Cytoplasm</location>
    </subcellularLocation>
</comment>
<comment type="function">
    <text evidence="5">Could be a nuclease involved in processing of the 5'-end of pre-16S rRNA.</text>
</comment>
<dbReference type="Pfam" id="PF03652">
    <property type="entry name" value="RuvX"/>
    <property type="match status" value="1"/>
</dbReference>
<evidence type="ECO:0000256" key="1">
    <source>
        <dbReference type="ARBA" id="ARBA00022490"/>
    </source>
</evidence>
<dbReference type="GO" id="GO:0000967">
    <property type="term" value="P:rRNA 5'-end processing"/>
    <property type="evidence" value="ECO:0007669"/>
    <property type="project" value="UniProtKB-UniRule"/>
</dbReference>
<dbReference type="SUPFAM" id="SSF53098">
    <property type="entry name" value="Ribonuclease H-like"/>
    <property type="match status" value="1"/>
</dbReference>
<organism evidence="7 8">
    <name type="scientific">Amnimonas aquatica</name>
    <dbReference type="NCBI Taxonomy" id="2094561"/>
    <lineage>
        <taxon>Bacteria</taxon>
        <taxon>Pseudomonadati</taxon>
        <taxon>Pseudomonadota</taxon>
        <taxon>Gammaproteobacteria</taxon>
        <taxon>Moraxellales</taxon>
        <taxon>Moraxellaceae</taxon>
        <taxon>Amnimonas</taxon>
    </lineage>
</organism>